<keyword evidence="6 10" id="KW-1133">Transmembrane helix</keyword>
<evidence type="ECO:0000256" key="9">
    <source>
        <dbReference type="PIRNR" id="PIRNR004862"/>
    </source>
</evidence>
<evidence type="ECO:0000259" key="12">
    <source>
        <dbReference type="Pfam" id="PF08345"/>
    </source>
</evidence>
<organism evidence="13 14">
    <name type="scientific">Sporosarcina soli</name>
    <dbReference type="NCBI Taxonomy" id="334736"/>
    <lineage>
        <taxon>Bacteria</taxon>
        <taxon>Bacillati</taxon>
        <taxon>Bacillota</taxon>
        <taxon>Bacilli</taxon>
        <taxon>Bacillales</taxon>
        <taxon>Caryophanaceae</taxon>
        <taxon>Sporosarcina</taxon>
    </lineage>
</organism>
<evidence type="ECO:0000259" key="11">
    <source>
        <dbReference type="Pfam" id="PF01514"/>
    </source>
</evidence>
<keyword evidence="5 10" id="KW-0812">Transmembrane</keyword>
<dbReference type="Pfam" id="PF01514">
    <property type="entry name" value="YscJ_FliF"/>
    <property type="match status" value="1"/>
</dbReference>
<accession>A0ABW0TGD9</accession>
<feature type="transmembrane region" description="Helical" evidence="10">
    <location>
        <begin position="445"/>
        <end position="466"/>
    </location>
</feature>
<keyword evidence="14" id="KW-1185">Reference proteome</keyword>
<dbReference type="InterPro" id="IPR006182">
    <property type="entry name" value="FliF_N_dom"/>
</dbReference>
<keyword evidence="7 10" id="KW-0472">Membrane</keyword>
<dbReference type="InterPro" id="IPR045851">
    <property type="entry name" value="AMP-bd_C_sf"/>
</dbReference>
<dbReference type="EMBL" id="JBHSNO010000005">
    <property type="protein sequence ID" value="MFC5588432.1"/>
    <property type="molecule type" value="Genomic_DNA"/>
</dbReference>
<keyword evidence="8 9" id="KW-0975">Bacterial flagellum</keyword>
<comment type="subcellular location">
    <subcellularLocation>
        <location evidence="1 9">Bacterial flagellum basal body</location>
    </subcellularLocation>
    <subcellularLocation>
        <location evidence="2">Cell membrane</location>
        <topology evidence="2">Multi-pass membrane protein</topology>
    </subcellularLocation>
</comment>
<sequence>MNERLAKIRTDMKQFWSSRTKKQKITYISSAAAIIALAAFLTFFLSRTEYVPLYSDVSRAEIGRIKEQLDSQGVPSQIAPGGTSILVPRERVDDLLVTLAAEGFPNSGTIDYSFFAENAGFGTTDNEFNMIKLDTMQTELANLIKGFEGVRDASVMITLPTQSVFLSNSTEQASAAIRLTIDPGHQFTEQQITGLYQLVSKSIPNLSTDDISIMNQYFEYYDLNTSHNAYGPSIADQMSVKKTIERDLQRQVQMMLGTMMGPDKVVVSVTTDIDFKHENREESLVAPVDEESMEGIALSVQRITETFTGNGPVAGGTPEGEDPTDNRTGFVEGTFANGDYEKVEETVNNEVNRIRKEIVESPYKIRDIGIQVMVEPPVADDAASMPAGLQEDVEQILETIIRTSIDKESAGTLTDADLNDKIYVSVQPFNGKVVESPATESVIPWWVYVIGGALLLIIIVLIVLFVRNRRKAQETEAEMILEEQVELDVDDINQDMETEGTLRRKQLEKMAKEKPEEFAKLLRTWLAEE</sequence>
<feature type="domain" description="Flagellar M-ring N-terminal" evidence="11">
    <location>
        <begin position="46"/>
        <end position="220"/>
    </location>
</feature>
<reference evidence="14" key="1">
    <citation type="journal article" date="2019" name="Int. J. Syst. Evol. Microbiol.">
        <title>The Global Catalogue of Microorganisms (GCM) 10K type strain sequencing project: providing services to taxonomists for standard genome sequencing and annotation.</title>
        <authorList>
            <consortium name="The Broad Institute Genomics Platform"/>
            <consortium name="The Broad Institute Genome Sequencing Center for Infectious Disease"/>
            <person name="Wu L."/>
            <person name="Ma J."/>
        </authorList>
    </citation>
    <scope>NUCLEOTIDE SEQUENCE [LARGE SCALE GENOMIC DNA]</scope>
    <source>
        <strain evidence="14">CGMCC 4.1434</strain>
    </source>
</reference>
<keyword evidence="13" id="KW-0966">Cell projection</keyword>
<evidence type="ECO:0000313" key="14">
    <source>
        <dbReference type="Proteomes" id="UP001596109"/>
    </source>
</evidence>
<evidence type="ECO:0000313" key="13">
    <source>
        <dbReference type="EMBL" id="MFC5588432.1"/>
    </source>
</evidence>
<dbReference type="InterPro" id="IPR043427">
    <property type="entry name" value="YscJ/FliF"/>
</dbReference>
<dbReference type="InterPro" id="IPR013556">
    <property type="entry name" value="Flag_M-ring_C"/>
</dbReference>
<dbReference type="Pfam" id="PF08345">
    <property type="entry name" value="YscJ_FliF_C"/>
    <property type="match status" value="1"/>
</dbReference>
<protein>
    <recommendedName>
        <fullName evidence="9">Flagellar M-ring protein</fullName>
    </recommendedName>
</protein>
<dbReference type="NCBIfam" id="TIGR00206">
    <property type="entry name" value="fliF"/>
    <property type="match status" value="1"/>
</dbReference>
<evidence type="ECO:0000256" key="8">
    <source>
        <dbReference type="ARBA" id="ARBA00023143"/>
    </source>
</evidence>
<feature type="transmembrane region" description="Helical" evidence="10">
    <location>
        <begin position="25"/>
        <end position="45"/>
    </location>
</feature>
<feature type="domain" description="Flagellar M-ring C-terminal" evidence="12">
    <location>
        <begin position="256"/>
        <end position="403"/>
    </location>
</feature>
<dbReference type="PANTHER" id="PTHR30046:SF0">
    <property type="entry name" value="FLAGELLAR M-RING PROTEIN"/>
    <property type="match status" value="1"/>
</dbReference>
<evidence type="ECO:0000256" key="2">
    <source>
        <dbReference type="ARBA" id="ARBA00004651"/>
    </source>
</evidence>
<keyword evidence="13" id="KW-0969">Cilium</keyword>
<proteinExistence type="inferred from homology"/>
<dbReference type="PIRSF" id="PIRSF004862">
    <property type="entry name" value="FliF"/>
    <property type="match status" value="1"/>
</dbReference>
<comment type="function">
    <text evidence="9">The M ring may be actively involved in energy transduction.</text>
</comment>
<dbReference type="PANTHER" id="PTHR30046">
    <property type="entry name" value="FLAGELLAR M-RING PROTEIN"/>
    <property type="match status" value="1"/>
</dbReference>
<gene>
    <name evidence="13" type="primary">fliF</name>
    <name evidence="13" type="ORF">ACFPRA_06020</name>
</gene>
<dbReference type="PRINTS" id="PR01009">
    <property type="entry name" value="FLGMRINGFLIF"/>
</dbReference>
<keyword evidence="13" id="KW-0282">Flagellum</keyword>
<evidence type="ECO:0000256" key="5">
    <source>
        <dbReference type="ARBA" id="ARBA00022692"/>
    </source>
</evidence>
<dbReference type="Proteomes" id="UP001596109">
    <property type="component" value="Unassembled WGS sequence"/>
</dbReference>
<comment type="caution">
    <text evidence="13">The sequence shown here is derived from an EMBL/GenBank/DDBJ whole genome shotgun (WGS) entry which is preliminary data.</text>
</comment>
<dbReference type="InterPro" id="IPR000067">
    <property type="entry name" value="FlgMring_FliF"/>
</dbReference>
<keyword evidence="4" id="KW-1003">Cell membrane</keyword>
<evidence type="ECO:0000256" key="10">
    <source>
        <dbReference type="SAM" id="Phobius"/>
    </source>
</evidence>
<evidence type="ECO:0000256" key="1">
    <source>
        <dbReference type="ARBA" id="ARBA00004117"/>
    </source>
</evidence>
<name>A0ABW0TGD9_9BACL</name>
<evidence type="ECO:0000256" key="6">
    <source>
        <dbReference type="ARBA" id="ARBA00022989"/>
    </source>
</evidence>
<evidence type="ECO:0000256" key="3">
    <source>
        <dbReference type="ARBA" id="ARBA00007971"/>
    </source>
</evidence>
<evidence type="ECO:0000256" key="4">
    <source>
        <dbReference type="ARBA" id="ARBA00022475"/>
    </source>
</evidence>
<dbReference type="Gene3D" id="3.30.300.30">
    <property type="match status" value="1"/>
</dbReference>
<dbReference type="RefSeq" id="WP_381431727.1">
    <property type="nucleotide sequence ID" value="NZ_JBHSNO010000005.1"/>
</dbReference>
<evidence type="ECO:0000256" key="7">
    <source>
        <dbReference type="ARBA" id="ARBA00023136"/>
    </source>
</evidence>
<comment type="similarity">
    <text evidence="3 9">Belongs to the FliF family.</text>
</comment>